<accession>A0A2T5J975</accession>
<dbReference type="PROSITE" id="PS51257">
    <property type="entry name" value="PROKAR_LIPOPROTEIN"/>
    <property type="match status" value="1"/>
</dbReference>
<comment type="caution">
    <text evidence="2">The sequence shown here is derived from an EMBL/GenBank/DDBJ whole genome shotgun (WGS) entry which is preliminary data.</text>
</comment>
<dbReference type="AlphaFoldDB" id="A0A2T5J975"/>
<evidence type="ECO:0000313" key="2">
    <source>
        <dbReference type="EMBL" id="PTQ96615.1"/>
    </source>
</evidence>
<feature type="signal peptide" evidence="1">
    <location>
        <begin position="1"/>
        <end position="19"/>
    </location>
</feature>
<dbReference type="Proteomes" id="UP000244168">
    <property type="component" value="Unassembled WGS sequence"/>
</dbReference>
<dbReference type="Gene3D" id="2.60.40.1190">
    <property type="match status" value="1"/>
</dbReference>
<protein>
    <submittedName>
        <fullName evidence="2">Uncharacterized protein</fullName>
    </submittedName>
</protein>
<name>A0A2T5J975_9SPHI</name>
<sequence>MALKYITRLLPLFSAAALLMGCQSKGIQGILSSNGAGNKLIDPRFYQDEPIAQIINPQNYATIDTTFTLTQASKCHIYGVGEMVVNLAAVPKCYFFKSDDIEIFFKKGKQLQGFVFPWDNPTKKKDTLSYVSNGASYTGIYNVAKKQYLIQVKFPWSALRSLGIDSVNTVSFDCALADNDDGMKQKAKMVWASASDPLYTRHSTGRLSFSASRPAVAGEAVALRSKSGVVKDSAYLKGLVTYQINNLALGHAIAPGDLSGSFKVDRDEQSLNFYFVVNDNSKGIALKKNIVQSPTFSDYGWITDSKGKNVWSMNAYYARPAGGAEKNQQIDTVISLKPGKYKLNYVTDESHAWGNWDASPPTTVFYGIVVYHDK</sequence>
<evidence type="ECO:0000313" key="3">
    <source>
        <dbReference type="Proteomes" id="UP000244168"/>
    </source>
</evidence>
<organism evidence="2 3">
    <name type="scientific">Mucilaginibacter yixingensis</name>
    <dbReference type="NCBI Taxonomy" id="1295612"/>
    <lineage>
        <taxon>Bacteria</taxon>
        <taxon>Pseudomonadati</taxon>
        <taxon>Bacteroidota</taxon>
        <taxon>Sphingobacteriia</taxon>
        <taxon>Sphingobacteriales</taxon>
        <taxon>Sphingobacteriaceae</taxon>
        <taxon>Mucilaginibacter</taxon>
    </lineage>
</organism>
<proteinExistence type="predicted"/>
<gene>
    <name evidence="2" type="ORF">C8P68_104100</name>
</gene>
<evidence type="ECO:0000256" key="1">
    <source>
        <dbReference type="SAM" id="SignalP"/>
    </source>
</evidence>
<dbReference type="OrthoDB" id="9798166at2"/>
<feature type="chain" id="PRO_5015394791" evidence="1">
    <location>
        <begin position="20"/>
        <end position="374"/>
    </location>
</feature>
<keyword evidence="3" id="KW-1185">Reference proteome</keyword>
<dbReference type="EMBL" id="QAOQ01000004">
    <property type="protein sequence ID" value="PTQ96615.1"/>
    <property type="molecule type" value="Genomic_DNA"/>
</dbReference>
<keyword evidence="1" id="KW-0732">Signal</keyword>
<dbReference type="SUPFAM" id="SSF49344">
    <property type="entry name" value="CBD9-like"/>
    <property type="match status" value="1"/>
</dbReference>
<reference evidence="2 3" key="1">
    <citation type="submission" date="2018-04" db="EMBL/GenBank/DDBJ databases">
        <title>Genomic Encyclopedia of Archaeal and Bacterial Type Strains, Phase II (KMG-II): from individual species to whole genera.</title>
        <authorList>
            <person name="Goeker M."/>
        </authorList>
    </citation>
    <scope>NUCLEOTIDE SEQUENCE [LARGE SCALE GENOMIC DNA]</scope>
    <source>
        <strain evidence="2 3">DSM 26809</strain>
    </source>
</reference>
<dbReference type="RefSeq" id="WP_107828578.1">
    <property type="nucleotide sequence ID" value="NZ_CP160205.1"/>
</dbReference>